<dbReference type="EMBL" id="OU503054">
    <property type="protein sequence ID" value="CAI9782790.1"/>
    <property type="molecule type" value="Genomic_DNA"/>
</dbReference>
<dbReference type="PANTHER" id="PTHR47926">
    <property type="entry name" value="PENTATRICOPEPTIDE REPEAT-CONTAINING PROTEIN"/>
    <property type="match status" value="1"/>
</dbReference>
<accession>A0AAD2ACQ2</accession>
<dbReference type="Pfam" id="PF13041">
    <property type="entry name" value="PPR_2"/>
    <property type="match status" value="1"/>
</dbReference>
<dbReference type="InterPro" id="IPR011990">
    <property type="entry name" value="TPR-like_helical_dom_sf"/>
</dbReference>
<proteinExistence type="predicted"/>
<evidence type="ECO:0008006" key="4">
    <source>
        <dbReference type="Google" id="ProtNLM"/>
    </source>
</evidence>
<reference evidence="2" key="1">
    <citation type="submission" date="2023-05" db="EMBL/GenBank/DDBJ databases">
        <authorList>
            <person name="Huff M."/>
        </authorList>
    </citation>
    <scope>NUCLEOTIDE SEQUENCE</scope>
</reference>
<keyword evidence="3" id="KW-1185">Reference proteome</keyword>
<dbReference type="InterPro" id="IPR046960">
    <property type="entry name" value="PPR_At4g14850-like_plant"/>
</dbReference>
<protein>
    <recommendedName>
        <fullName evidence="4">Pentatricopeptide repeat-containing protein</fullName>
    </recommendedName>
</protein>
<gene>
    <name evidence="2" type="ORF">FPE_LOCUS30220</name>
</gene>
<dbReference type="GO" id="GO:0009451">
    <property type="term" value="P:RNA modification"/>
    <property type="evidence" value="ECO:0007669"/>
    <property type="project" value="InterPro"/>
</dbReference>
<organism evidence="2 3">
    <name type="scientific">Fraxinus pennsylvanica</name>
    <dbReference type="NCBI Taxonomy" id="56036"/>
    <lineage>
        <taxon>Eukaryota</taxon>
        <taxon>Viridiplantae</taxon>
        <taxon>Streptophyta</taxon>
        <taxon>Embryophyta</taxon>
        <taxon>Tracheophyta</taxon>
        <taxon>Spermatophyta</taxon>
        <taxon>Magnoliopsida</taxon>
        <taxon>eudicotyledons</taxon>
        <taxon>Gunneridae</taxon>
        <taxon>Pentapetalae</taxon>
        <taxon>asterids</taxon>
        <taxon>lamiids</taxon>
        <taxon>Lamiales</taxon>
        <taxon>Oleaceae</taxon>
        <taxon>Oleeae</taxon>
        <taxon>Fraxinus</taxon>
    </lineage>
</organism>
<evidence type="ECO:0000313" key="2">
    <source>
        <dbReference type="EMBL" id="CAI9782790.1"/>
    </source>
</evidence>
<dbReference type="Gene3D" id="1.25.40.10">
    <property type="entry name" value="Tetratricopeptide repeat domain"/>
    <property type="match status" value="2"/>
</dbReference>
<name>A0AAD2ACQ2_9LAMI</name>
<evidence type="ECO:0000313" key="3">
    <source>
        <dbReference type="Proteomes" id="UP000834106"/>
    </source>
</evidence>
<keyword evidence="1" id="KW-0677">Repeat</keyword>
<dbReference type="AlphaFoldDB" id="A0AAD2ACQ2"/>
<dbReference type="InterPro" id="IPR002885">
    <property type="entry name" value="PPR_rpt"/>
</dbReference>
<sequence length="140" mass="15196">MISGYVQVGLLEQAMEVFEEMRTGGHMPNQVAFVTTLNACVRLGRLDDACQLFSQMANPKIVAWNVLISGHVNGGHEREAIGLFQSLIKADFKPTRSTLGSVLSAIAYLANYEYGFQVHGLAVKLGLDSNVYVGSSLISM</sequence>
<evidence type="ECO:0000256" key="1">
    <source>
        <dbReference type="ARBA" id="ARBA00022737"/>
    </source>
</evidence>
<dbReference type="Pfam" id="PF01535">
    <property type="entry name" value="PPR"/>
    <property type="match status" value="1"/>
</dbReference>
<dbReference type="NCBIfam" id="TIGR00756">
    <property type="entry name" value="PPR"/>
    <property type="match status" value="3"/>
</dbReference>
<dbReference type="Proteomes" id="UP000834106">
    <property type="component" value="Chromosome 19"/>
</dbReference>
<dbReference type="GO" id="GO:0003723">
    <property type="term" value="F:RNA binding"/>
    <property type="evidence" value="ECO:0007669"/>
    <property type="project" value="InterPro"/>
</dbReference>